<evidence type="ECO:0000313" key="14">
    <source>
        <dbReference type="RefSeq" id="XP_017336721.1"/>
    </source>
</evidence>
<feature type="region of interest" description="Disordered" evidence="11">
    <location>
        <begin position="1073"/>
        <end position="1094"/>
    </location>
</feature>
<dbReference type="GeneID" id="108272666"/>
<feature type="domain" description="C2H2-type" evidence="12">
    <location>
        <begin position="1413"/>
        <end position="1436"/>
    </location>
</feature>
<protein>
    <submittedName>
        <fullName evidence="14 15">Uncharacterized protein si:ch73-347e22.4</fullName>
    </submittedName>
</protein>
<dbReference type="PROSITE" id="PS50157">
    <property type="entry name" value="ZINC_FINGER_C2H2_2"/>
    <property type="match status" value="13"/>
</dbReference>
<feature type="domain" description="C2H2-type" evidence="12">
    <location>
        <begin position="994"/>
        <end position="1021"/>
    </location>
</feature>
<gene>
    <name evidence="14 15" type="primary">si:ch73-347e22.4</name>
</gene>
<dbReference type="PANTHER" id="PTHR24384">
    <property type="entry name" value="FINGER PUTATIVE TRANSCRIPTION FACTOR FAMILY-RELATED"/>
    <property type="match status" value="1"/>
</dbReference>
<comment type="subcellular location">
    <subcellularLocation>
        <location evidence="1">Nucleus</location>
    </subcellularLocation>
</comment>
<feature type="region of interest" description="Disordered" evidence="11">
    <location>
        <begin position="827"/>
        <end position="882"/>
    </location>
</feature>
<reference evidence="14 15" key="2">
    <citation type="submission" date="2025-04" db="UniProtKB">
        <authorList>
            <consortium name="RefSeq"/>
        </authorList>
    </citation>
    <scope>IDENTIFICATION</scope>
    <source>
        <tissue evidence="14 15">Blood</tissue>
    </source>
</reference>
<dbReference type="GO" id="GO:0000981">
    <property type="term" value="F:DNA-binding transcription factor activity, RNA polymerase II-specific"/>
    <property type="evidence" value="ECO:0007669"/>
    <property type="project" value="TreeGrafter"/>
</dbReference>
<dbReference type="OrthoDB" id="8774208at2759"/>
<feature type="domain" description="C2H2-type" evidence="12">
    <location>
        <begin position="1441"/>
        <end position="1468"/>
    </location>
</feature>
<reference evidence="13" key="1">
    <citation type="journal article" date="2016" name="Nat. Commun.">
        <title>The channel catfish genome sequence provides insights into the evolution of scale formation in teleosts.</title>
        <authorList>
            <person name="Liu Z."/>
            <person name="Liu S."/>
            <person name="Yao J."/>
            <person name="Bao L."/>
            <person name="Zhang J."/>
            <person name="Li Y."/>
            <person name="Jiang C."/>
            <person name="Sun L."/>
            <person name="Wang R."/>
            <person name="Zhang Y."/>
            <person name="Zhou T."/>
            <person name="Zeng Q."/>
            <person name="Fu Q."/>
            <person name="Gao S."/>
            <person name="Li N."/>
            <person name="Koren S."/>
            <person name="Jiang Y."/>
            <person name="Zimin A."/>
            <person name="Xu P."/>
            <person name="Phillippy A.M."/>
            <person name="Geng X."/>
            <person name="Song L."/>
            <person name="Sun F."/>
            <person name="Li C."/>
            <person name="Wang X."/>
            <person name="Chen A."/>
            <person name="Jin Y."/>
            <person name="Yuan Z."/>
            <person name="Yang Y."/>
            <person name="Tan S."/>
            <person name="Peatman E."/>
            <person name="Lu J."/>
            <person name="Qin Z."/>
            <person name="Dunham R."/>
            <person name="Li Z."/>
            <person name="Sonstegard T."/>
            <person name="Feng J."/>
            <person name="Danzmann R.G."/>
            <person name="Schroeder S."/>
            <person name="Scheffler B."/>
            <person name="Duke M.V."/>
            <person name="Ballard L."/>
            <person name="Kucuktas H."/>
            <person name="Kaltenboeck L."/>
            <person name="Liu H."/>
            <person name="Armbruster J."/>
            <person name="Xie Y."/>
            <person name="Kirby M.L."/>
            <person name="Tian Y."/>
            <person name="Flanagan M.E."/>
            <person name="Mu W."/>
            <person name="Waldbieser G.C."/>
        </authorList>
    </citation>
    <scope>NUCLEOTIDE SEQUENCE [LARGE SCALE GENOMIC DNA]</scope>
    <source>
        <strain evidence="13">SDA103</strain>
    </source>
</reference>
<proteinExistence type="predicted"/>
<evidence type="ECO:0000256" key="4">
    <source>
        <dbReference type="ARBA" id="ARBA00022771"/>
    </source>
</evidence>
<feature type="domain" description="C2H2-type" evidence="12">
    <location>
        <begin position="1156"/>
        <end position="1183"/>
    </location>
</feature>
<evidence type="ECO:0000313" key="15">
    <source>
        <dbReference type="RefSeq" id="XP_017336722.1"/>
    </source>
</evidence>
<feature type="domain" description="C2H2-type" evidence="12">
    <location>
        <begin position="1268"/>
        <end position="1298"/>
    </location>
</feature>
<dbReference type="KEGG" id="ipu:108272666"/>
<feature type="compositionally biased region" description="Polar residues" evidence="11">
    <location>
        <begin position="1701"/>
        <end position="1712"/>
    </location>
</feature>
<dbReference type="GO" id="GO:0008270">
    <property type="term" value="F:zinc ion binding"/>
    <property type="evidence" value="ECO:0007669"/>
    <property type="project" value="UniProtKB-KW"/>
</dbReference>
<keyword evidence="8" id="KW-0804">Transcription</keyword>
<sequence>MEKRVNPIPLPTRVLKNMDSPGVAHNTQWGCQSLGNTNDVSSHYGKVINEGNYGERWDGDFPNSCPQSLHRKEPVARMQRILPEAASSSSSSTYTHKASEAFSPDCQEIPARTTPDPIKYSSPAIYQHSSIENVSEAPEDYLERIESVTSNMYNSVNQFAAAQQQDLKRDTPSSWTSVIKEALEMSNGMELEQDRLADMCGIPLIYDPPTESRAVEFVKSHCDPVDNESYVQEKREVTKAQEPTVIILSDNTKRSPFKPNQDFQQRTVIQYSDPLIDGSSVNDHILGETSCRILKRCSSVGFCDATKVCSPAQSKTTKETEVSYFTKRLCLSDELDPVRANMHEQFTNLNEHTHCASNSTGNEKVTSVTRQVQHSSHRTYKEHAQSCKNVNTGKCMDSQTKSCTNNNATLQGQLSIDSYHLKFETISAEPSSVYSSTSDSKQDALEHNLQKENAPTLTLSAMEDFQAPMEISRTWIESEESNLPSKKEDSINKSNAKCTPQEPDVLTIAAQSSCKVVRKKENGGAHILDDTPTCSQSHFSCELSSSDTNNTLLMINNTDKETDSGQIITQNIRNVGAVGDDTTAHYISQGQSLTVSTNPETGVSIFSLENISKERKSEVNIGNPQTSTDFLEKETTEVEPYKDHSTLFVKHEFKIDTNCKSSCVDLSTPVKMKKRVGCSFKKRKLLTMAKVFSTIQEPSKNITAHSGKFSRDLKKIKSKAEKIQSPPMNRRKSRCTAITATKLLQNSHAETKEHRRRKSWKVKHPALVTDCGQNQYVKSSKMSTHHIGQVFKVSSDPQPNNFQEGSSKPDRLLGCFEEQLNTEIHNEKHDSANDFHSNTLLKTPSESQNKDANVTESRKQTLSDKRNKEKAHSPQLNGDAGFESSLQSTINRTGFHSCITNAFYKKVKDERSRNPLMGVSAKASDQHPGELSEKDVGDKNSLCDSNAISLKHSPIQKVNRCTQYCDEDYATTLNKGTHKVADAVKSTKIATKYINCKYCRRSFRHISAYTVHQRIHTAEKPYRCEFCGKNFAQLSKLKSHRNVHVQSVSLPCPCCRKKFSEKRDLIAHFTTHVKGSKQNNEPAQQERKSDAPLWDPTSSKSIICNFYNNKFPSGYMQKIHKQDRENLTSCKTCGKEFWTSSQLVVHERTHWPVKPYACSICAKSFNQIKALKKHSQKHTGESPFSCSYCGCAFCDLPALRLHQISKLCNQKQSLNRENCCTEGFLVTHGVEGQVNTPMFFKCQICKQLYQKWCQYTLHLQTHAKCPSYLCSACGQSYEKDSEVNVHCRECCQTSGEEVACGSSLSEILHSGPRKCTCLKDSSSTDLYSIETSKSSSLSNSSQFHKNSQIWSNLQTEHLMPESSQFVKASHLPETVQLSNDDQLTPSTTPSVMTRASLKESLECVEISPSRWRFKCPRCGQRYKRYRTLCLHMQTHAPAFRYVCGCCGHSFERWNKLWLHQRIHHRKGRCYTCSQCNVQFHFFSSYKMHLLNHTEERPYACPLCPQTFVHEEGLRVHQCNFHQPAKKLRCDVCDKRFSNLANLVKHSLLHNGAISHQCLPCNLSFANNKGLQEHLNIHHNTASLLPCIPSEPLTFLHKCSRCKSSFSTGDLLYAHQICHARDLKCQVRYTQSIESTSVGPGGTRSSFSRSLLSTLDLDAIPKESLFKYPHPDKLYVPPRLLRMSKSIPIINLDSGDEEPQEASVSPNNRTGPSGQKILESSHEYSETELVQQPQALESQKSIQSQNPEEVPVLDTVTDNLQDKASHDIPTKTVEFVETSVFLEGPATTVNAAENEIQDEIFECADCSEKLGSLIGLYEHYFLHALGNTHRYTFL</sequence>
<evidence type="ECO:0000256" key="9">
    <source>
        <dbReference type="ARBA" id="ARBA00023242"/>
    </source>
</evidence>
<feature type="domain" description="C2H2-type" evidence="12">
    <location>
        <begin position="1128"/>
        <end position="1155"/>
    </location>
</feature>
<dbReference type="Pfam" id="PF00096">
    <property type="entry name" value="zf-C2H2"/>
    <property type="match status" value="4"/>
</dbReference>
<keyword evidence="5" id="KW-0862">Zinc</keyword>
<accession>A0A2D0S2Q5</accession>
<dbReference type="InterPro" id="IPR036236">
    <property type="entry name" value="Znf_C2H2_sf"/>
</dbReference>
<dbReference type="PANTHER" id="PTHR24384:SF189">
    <property type="entry name" value="C2H2-TYPE DOMAIN-CONTAINING PROTEIN-RELATED"/>
    <property type="match status" value="1"/>
</dbReference>
<evidence type="ECO:0000256" key="1">
    <source>
        <dbReference type="ARBA" id="ARBA00004123"/>
    </source>
</evidence>
<feature type="compositionally biased region" description="Polar residues" evidence="11">
    <location>
        <begin position="795"/>
        <end position="806"/>
    </location>
</feature>
<evidence type="ECO:0000256" key="10">
    <source>
        <dbReference type="PROSITE-ProRule" id="PRU00042"/>
    </source>
</evidence>
<dbReference type="SMART" id="SM00355">
    <property type="entry name" value="ZnF_C2H2"/>
    <property type="match status" value="16"/>
</dbReference>
<evidence type="ECO:0000256" key="2">
    <source>
        <dbReference type="ARBA" id="ARBA00022723"/>
    </source>
</evidence>
<feature type="region of interest" description="Disordered" evidence="11">
    <location>
        <begin position="1690"/>
        <end position="1748"/>
    </location>
</feature>
<dbReference type="InterPro" id="IPR050752">
    <property type="entry name" value="C2H2-ZF_domain"/>
</dbReference>
<keyword evidence="9" id="KW-0539">Nucleus</keyword>
<dbReference type="InterPro" id="IPR013087">
    <property type="entry name" value="Znf_C2H2_type"/>
</dbReference>
<feature type="region of interest" description="Disordered" evidence="11">
    <location>
        <begin position="85"/>
        <end position="109"/>
    </location>
</feature>
<feature type="domain" description="C2H2-type" evidence="12">
    <location>
        <begin position="1527"/>
        <end position="1554"/>
    </location>
</feature>
<keyword evidence="7" id="KW-0238">DNA-binding</keyword>
<feature type="region of interest" description="Disordered" evidence="11">
    <location>
        <begin position="478"/>
        <end position="499"/>
    </location>
</feature>
<keyword evidence="2" id="KW-0479">Metal-binding</keyword>
<evidence type="ECO:0000256" key="11">
    <source>
        <dbReference type="SAM" id="MobiDB-lite"/>
    </source>
</evidence>
<feature type="domain" description="C2H2-type" evidence="12">
    <location>
        <begin position="1596"/>
        <end position="1623"/>
    </location>
</feature>
<evidence type="ECO:0000256" key="3">
    <source>
        <dbReference type="ARBA" id="ARBA00022737"/>
    </source>
</evidence>
<dbReference type="FunFam" id="3.30.160.60:FF:002343">
    <property type="entry name" value="Zinc finger protein 33A"/>
    <property type="match status" value="2"/>
</dbReference>
<feature type="region of interest" description="Disordered" evidence="11">
    <location>
        <begin position="792"/>
        <end position="811"/>
    </location>
</feature>
<evidence type="ECO:0000313" key="13">
    <source>
        <dbReference type="Proteomes" id="UP000221080"/>
    </source>
</evidence>
<evidence type="ECO:0000256" key="6">
    <source>
        <dbReference type="ARBA" id="ARBA00023015"/>
    </source>
</evidence>
<evidence type="ECO:0000259" key="12">
    <source>
        <dbReference type="PROSITE" id="PS50157"/>
    </source>
</evidence>
<dbReference type="STRING" id="7998.ENSIPUP00000014878"/>
<dbReference type="Gene3D" id="3.30.160.60">
    <property type="entry name" value="Classic Zinc Finger"/>
    <property type="match status" value="7"/>
</dbReference>
<feature type="compositionally biased region" description="Basic and acidic residues" evidence="11">
    <location>
        <begin position="924"/>
        <end position="937"/>
    </location>
</feature>
<dbReference type="RefSeq" id="XP_017336721.1">
    <property type="nucleotide sequence ID" value="XM_017481232.3"/>
</dbReference>
<dbReference type="SUPFAM" id="SSF57667">
    <property type="entry name" value="beta-beta-alpha zinc fingers"/>
    <property type="match status" value="8"/>
</dbReference>
<dbReference type="PROSITE" id="PS00028">
    <property type="entry name" value="ZINC_FINGER_C2H2_1"/>
    <property type="match status" value="12"/>
</dbReference>
<evidence type="ECO:0000256" key="5">
    <source>
        <dbReference type="ARBA" id="ARBA00022833"/>
    </source>
</evidence>
<dbReference type="GO" id="GO:0000978">
    <property type="term" value="F:RNA polymerase II cis-regulatory region sequence-specific DNA binding"/>
    <property type="evidence" value="ECO:0007669"/>
    <property type="project" value="TreeGrafter"/>
</dbReference>
<keyword evidence="3" id="KW-0677">Repeat</keyword>
<keyword evidence="6" id="KW-0805">Transcription regulation</keyword>
<feature type="compositionally biased region" description="Basic and acidic residues" evidence="11">
    <location>
        <begin position="856"/>
        <end position="872"/>
    </location>
</feature>
<dbReference type="RefSeq" id="XP_017336722.1">
    <property type="nucleotide sequence ID" value="XM_017481233.3"/>
</dbReference>
<evidence type="ECO:0000256" key="7">
    <source>
        <dbReference type="ARBA" id="ARBA00023125"/>
    </source>
</evidence>
<feature type="compositionally biased region" description="Polar residues" evidence="11">
    <location>
        <begin position="834"/>
        <end position="855"/>
    </location>
</feature>
<organism evidence="13 14">
    <name type="scientific">Ictalurus punctatus</name>
    <name type="common">Channel catfish</name>
    <name type="synonym">Silurus punctatus</name>
    <dbReference type="NCBI Taxonomy" id="7998"/>
    <lineage>
        <taxon>Eukaryota</taxon>
        <taxon>Metazoa</taxon>
        <taxon>Chordata</taxon>
        <taxon>Craniata</taxon>
        <taxon>Vertebrata</taxon>
        <taxon>Euteleostomi</taxon>
        <taxon>Actinopterygii</taxon>
        <taxon>Neopterygii</taxon>
        <taxon>Teleostei</taxon>
        <taxon>Ostariophysi</taxon>
        <taxon>Siluriformes</taxon>
        <taxon>Ictaluridae</taxon>
        <taxon>Ictalurus</taxon>
    </lineage>
</organism>
<keyword evidence="4 10" id="KW-0863">Zinc-finger</keyword>
<feature type="domain" description="C2H2-type" evidence="12">
    <location>
        <begin position="1555"/>
        <end position="1582"/>
    </location>
</feature>
<name>A0A2D0S2Q5_ICTPU</name>
<feature type="compositionally biased region" description="Polar residues" evidence="11">
    <location>
        <begin position="1727"/>
        <end position="1746"/>
    </location>
</feature>
<feature type="region of interest" description="Disordered" evidence="11">
    <location>
        <begin position="918"/>
        <end position="937"/>
    </location>
</feature>
<feature type="domain" description="C2H2-type" evidence="12">
    <location>
        <begin position="1022"/>
        <end position="1049"/>
    </location>
</feature>
<keyword evidence="13" id="KW-1185">Reference proteome</keyword>
<dbReference type="Proteomes" id="UP000221080">
    <property type="component" value="Chromosome 12"/>
</dbReference>
<feature type="domain" description="C2H2-type" evidence="12">
    <location>
        <begin position="1050"/>
        <end position="1077"/>
    </location>
</feature>
<evidence type="ECO:0000256" key="8">
    <source>
        <dbReference type="ARBA" id="ARBA00023163"/>
    </source>
</evidence>
<feature type="domain" description="C2H2-type" evidence="12">
    <location>
        <begin position="1498"/>
        <end position="1526"/>
    </location>
</feature>
<feature type="domain" description="C2H2-type" evidence="12">
    <location>
        <begin position="1470"/>
        <end position="1497"/>
    </location>
</feature>